<dbReference type="PANTHER" id="PTHR30485">
    <property type="entry name" value="NI/FE-HYDROGENASE 1 B-TYPE CYTOCHROME SUBUNIT"/>
    <property type="match status" value="1"/>
</dbReference>
<accession>A0A1G1TGV7</accession>
<dbReference type="InterPro" id="IPR016174">
    <property type="entry name" value="Di-haem_cyt_TM"/>
</dbReference>
<feature type="transmembrane region" description="Helical" evidence="6">
    <location>
        <begin position="137"/>
        <end position="157"/>
    </location>
</feature>
<dbReference type="GO" id="GO:0005886">
    <property type="term" value="C:plasma membrane"/>
    <property type="evidence" value="ECO:0007669"/>
    <property type="project" value="UniProtKB-SubCell"/>
</dbReference>
<proteinExistence type="predicted"/>
<dbReference type="AlphaFoldDB" id="A0A1G1TGV7"/>
<evidence type="ECO:0000259" key="7">
    <source>
        <dbReference type="Pfam" id="PF01292"/>
    </source>
</evidence>
<dbReference type="InterPro" id="IPR011577">
    <property type="entry name" value="Cyt_b561_bac/Ni-Hgenase"/>
</dbReference>
<keyword evidence="9" id="KW-1185">Reference proteome</keyword>
<evidence type="ECO:0000313" key="9">
    <source>
        <dbReference type="Proteomes" id="UP000177506"/>
    </source>
</evidence>
<dbReference type="Gene3D" id="1.20.950.20">
    <property type="entry name" value="Transmembrane di-heme cytochromes, Chain C"/>
    <property type="match status" value="1"/>
</dbReference>
<keyword evidence="3 6" id="KW-0812">Transmembrane</keyword>
<protein>
    <submittedName>
        <fullName evidence="8">Thiosulfate reductase</fullName>
    </submittedName>
</protein>
<dbReference type="SUPFAM" id="SSF81342">
    <property type="entry name" value="Transmembrane di-heme cytochromes"/>
    <property type="match status" value="1"/>
</dbReference>
<evidence type="ECO:0000256" key="5">
    <source>
        <dbReference type="ARBA" id="ARBA00023136"/>
    </source>
</evidence>
<evidence type="ECO:0000313" key="8">
    <source>
        <dbReference type="EMBL" id="OGX90111.1"/>
    </source>
</evidence>
<dbReference type="GO" id="GO:0009055">
    <property type="term" value="F:electron transfer activity"/>
    <property type="evidence" value="ECO:0007669"/>
    <property type="project" value="InterPro"/>
</dbReference>
<keyword evidence="4 6" id="KW-1133">Transmembrane helix</keyword>
<dbReference type="OrthoDB" id="197262at2"/>
<evidence type="ECO:0000256" key="4">
    <source>
        <dbReference type="ARBA" id="ARBA00022989"/>
    </source>
</evidence>
<gene>
    <name evidence="8" type="ORF">BEN49_07635</name>
</gene>
<evidence type="ECO:0000256" key="1">
    <source>
        <dbReference type="ARBA" id="ARBA00004651"/>
    </source>
</evidence>
<dbReference type="EMBL" id="MDZA01000199">
    <property type="protein sequence ID" value="OGX90111.1"/>
    <property type="molecule type" value="Genomic_DNA"/>
</dbReference>
<feature type="transmembrane region" description="Helical" evidence="6">
    <location>
        <begin position="177"/>
        <end position="198"/>
    </location>
</feature>
<sequence>MKRLVEKHPLAIRWFHWLNFPILALMIWSGLLIYWANDVYRIGWGLTTLFKFFPDGFYKALGMPQKLAQGMNWHFALMWLFMINGLLYVGYTLVSGEWRHLLPDRNSFKEAILVTLHDLGLRKGEPPVVKYNGAQKIAYTAVVLMGAGSLLTGLAIYKPVQFAWLTGLLGGYEWARAEHFTLTVGYVLFFVVHIAQVVRAGWNNFRSMVAGFQIVDAEHPAPGEPVAGAPSRATSPTLPA</sequence>
<organism evidence="8 9">
    <name type="scientific">Hymenobacter coccineus</name>
    <dbReference type="NCBI Taxonomy" id="1908235"/>
    <lineage>
        <taxon>Bacteria</taxon>
        <taxon>Pseudomonadati</taxon>
        <taxon>Bacteroidota</taxon>
        <taxon>Cytophagia</taxon>
        <taxon>Cytophagales</taxon>
        <taxon>Hymenobacteraceae</taxon>
        <taxon>Hymenobacter</taxon>
    </lineage>
</organism>
<dbReference type="GO" id="GO:0022904">
    <property type="term" value="P:respiratory electron transport chain"/>
    <property type="evidence" value="ECO:0007669"/>
    <property type="project" value="InterPro"/>
</dbReference>
<evidence type="ECO:0000256" key="2">
    <source>
        <dbReference type="ARBA" id="ARBA00022475"/>
    </source>
</evidence>
<feature type="domain" description="Cytochrome b561 bacterial/Ni-hydrogenase" evidence="7">
    <location>
        <begin position="8"/>
        <end position="211"/>
    </location>
</feature>
<evidence type="ECO:0000256" key="3">
    <source>
        <dbReference type="ARBA" id="ARBA00022692"/>
    </source>
</evidence>
<feature type="transmembrane region" description="Helical" evidence="6">
    <location>
        <begin position="12"/>
        <end position="36"/>
    </location>
</feature>
<evidence type="ECO:0000256" key="6">
    <source>
        <dbReference type="SAM" id="Phobius"/>
    </source>
</evidence>
<name>A0A1G1TGV7_9BACT</name>
<comment type="caution">
    <text evidence="8">The sequence shown here is derived from an EMBL/GenBank/DDBJ whole genome shotgun (WGS) entry which is preliminary data.</text>
</comment>
<feature type="transmembrane region" description="Helical" evidence="6">
    <location>
        <begin position="73"/>
        <end position="94"/>
    </location>
</feature>
<comment type="subcellular location">
    <subcellularLocation>
        <location evidence="1">Cell membrane</location>
        <topology evidence="1">Multi-pass membrane protein</topology>
    </subcellularLocation>
</comment>
<keyword evidence="5 6" id="KW-0472">Membrane</keyword>
<reference evidence="8 9" key="1">
    <citation type="submission" date="2016-08" db="EMBL/GenBank/DDBJ databases">
        <title>Hymenobacter coccineus sp. nov., Hymenobacter lapidarius sp. nov. and Hymenobacter glacialis sp. nov., isolated from Antarctic soil.</title>
        <authorList>
            <person name="Sedlacek I."/>
            <person name="Kralova S."/>
            <person name="Kyrova K."/>
            <person name="Maslanova I."/>
            <person name="Stankova E."/>
            <person name="Vrbovska V."/>
            <person name="Nemec M."/>
            <person name="Bartak M."/>
            <person name="Svec P."/>
            <person name="Busse H.-J."/>
            <person name="Pantucek R."/>
        </authorList>
    </citation>
    <scope>NUCLEOTIDE SEQUENCE [LARGE SCALE GENOMIC DNA]</scope>
    <source>
        <strain evidence="8 9">CCM 8649</strain>
    </source>
</reference>
<dbReference type="PANTHER" id="PTHR30485:SF1">
    <property type="entry name" value="CYTOCHROME YDHU-RELATED"/>
    <property type="match status" value="1"/>
</dbReference>
<dbReference type="InterPro" id="IPR051542">
    <property type="entry name" value="Hydrogenase_cytochrome"/>
</dbReference>
<keyword evidence="2" id="KW-1003">Cell membrane</keyword>
<dbReference type="Pfam" id="PF01292">
    <property type="entry name" value="Ni_hydr_CYTB"/>
    <property type="match status" value="1"/>
</dbReference>
<dbReference type="RefSeq" id="WP_070743883.1">
    <property type="nucleotide sequence ID" value="NZ_MDZA01000199.1"/>
</dbReference>
<dbReference type="GO" id="GO:0020037">
    <property type="term" value="F:heme binding"/>
    <property type="evidence" value="ECO:0007669"/>
    <property type="project" value="TreeGrafter"/>
</dbReference>
<dbReference type="Proteomes" id="UP000177506">
    <property type="component" value="Unassembled WGS sequence"/>
</dbReference>